<evidence type="ECO:0000313" key="1">
    <source>
        <dbReference type="EMBL" id="KAG8174095.1"/>
    </source>
</evidence>
<evidence type="ECO:0000313" key="2">
    <source>
        <dbReference type="Proteomes" id="UP000827092"/>
    </source>
</evidence>
<comment type="caution">
    <text evidence="1">The sequence shown here is derived from an EMBL/GenBank/DDBJ whole genome shotgun (WGS) entry which is preliminary data.</text>
</comment>
<proteinExistence type="predicted"/>
<reference evidence="1 2" key="1">
    <citation type="journal article" date="2022" name="Nat. Ecol. Evol.">
        <title>A masculinizing supergene underlies an exaggerated male reproductive morph in a spider.</title>
        <authorList>
            <person name="Hendrickx F."/>
            <person name="De Corte Z."/>
            <person name="Sonet G."/>
            <person name="Van Belleghem S.M."/>
            <person name="Kostlbacher S."/>
            <person name="Vangestel C."/>
        </authorList>
    </citation>
    <scope>NUCLEOTIDE SEQUENCE [LARGE SCALE GENOMIC DNA]</scope>
    <source>
        <strain evidence="1">W744_W776</strain>
    </source>
</reference>
<sequence length="185" mass="20854">MPNYTTVQSGTRLAIIGDSFGDYMDENRNSISVANIPSEVLQWHNDLVVFKVGFASEEKTGPIRLNASSIYWASTDHRYTIDGLAISIQNFSYYLGPRIFGIYPDEVNRRVCTLLILEKNAASCTTGNKSLSQYPDTIALSFNNMVLLIEENLPSYFNTTGLSQYFEYTRDPTIHQIRPGATTMR</sequence>
<name>A0AAV6TRR2_9ARAC</name>
<dbReference type="EMBL" id="JAFNEN010001324">
    <property type="protein sequence ID" value="KAG8174095.1"/>
    <property type="molecule type" value="Genomic_DNA"/>
</dbReference>
<accession>A0AAV6TRR2</accession>
<gene>
    <name evidence="1" type="ORF">JTE90_027466</name>
</gene>
<dbReference type="Proteomes" id="UP000827092">
    <property type="component" value="Unassembled WGS sequence"/>
</dbReference>
<organism evidence="1 2">
    <name type="scientific">Oedothorax gibbosus</name>
    <dbReference type="NCBI Taxonomy" id="931172"/>
    <lineage>
        <taxon>Eukaryota</taxon>
        <taxon>Metazoa</taxon>
        <taxon>Ecdysozoa</taxon>
        <taxon>Arthropoda</taxon>
        <taxon>Chelicerata</taxon>
        <taxon>Arachnida</taxon>
        <taxon>Araneae</taxon>
        <taxon>Araneomorphae</taxon>
        <taxon>Entelegynae</taxon>
        <taxon>Araneoidea</taxon>
        <taxon>Linyphiidae</taxon>
        <taxon>Erigoninae</taxon>
        <taxon>Oedothorax</taxon>
    </lineage>
</organism>
<protein>
    <submittedName>
        <fullName evidence="1">Uncharacterized protein</fullName>
    </submittedName>
</protein>
<dbReference type="AlphaFoldDB" id="A0AAV6TRR2"/>
<keyword evidence="2" id="KW-1185">Reference proteome</keyword>